<dbReference type="GO" id="GO:0016787">
    <property type="term" value="F:hydrolase activity"/>
    <property type="evidence" value="ECO:0007669"/>
    <property type="project" value="UniProtKB-KW"/>
</dbReference>
<dbReference type="KEGG" id="ehx:EMIHUDRAFT_236680"/>
<name>A0A0D3JT02_EMIH1</name>
<dbReference type="InterPro" id="IPR011545">
    <property type="entry name" value="DEAD/DEAH_box_helicase_dom"/>
</dbReference>
<dbReference type="Pfam" id="PF00270">
    <property type="entry name" value="DEAD"/>
    <property type="match status" value="1"/>
</dbReference>
<dbReference type="CDD" id="cd18791">
    <property type="entry name" value="SF2_C_RHA"/>
    <property type="match status" value="1"/>
</dbReference>
<dbReference type="EnsemblProtists" id="EOD26637">
    <property type="protein sequence ID" value="EOD26637"/>
    <property type="gene ID" value="EMIHUDRAFT_236680"/>
</dbReference>
<keyword evidence="3" id="KW-0347">Helicase</keyword>
<feature type="compositionally biased region" description="Gly residues" evidence="5">
    <location>
        <begin position="814"/>
        <end position="831"/>
    </location>
</feature>
<proteinExistence type="predicted"/>
<dbReference type="GO" id="GO:0003676">
    <property type="term" value="F:nucleic acid binding"/>
    <property type="evidence" value="ECO:0007669"/>
    <property type="project" value="InterPro"/>
</dbReference>
<dbReference type="InterPro" id="IPR010225">
    <property type="entry name" value="HrpB"/>
</dbReference>
<dbReference type="PANTHER" id="PTHR43519">
    <property type="entry name" value="ATP-DEPENDENT RNA HELICASE HRPB"/>
    <property type="match status" value="1"/>
</dbReference>
<evidence type="ECO:0000256" key="4">
    <source>
        <dbReference type="ARBA" id="ARBA00022840"/>
    </source>
</evidence>
<evidence type="ECO:0000256" key="5">
    <source>
        <dbReference type="SAM" id="MobiDB-lite"/>
    </source>
</evidence>
<reference evidence="8" key="2">
    <citation type="submission" date="2024-10" db="UniProtKB">
        <authorList>
            <consortium name="EnsemblProtists"/>
        </authorList>
    </citation>
    <scope>IDENTIFICATION</scope>
</reference>
<dbReference type="GO" id="GO:0005524">
    <property type="term" value="F:ATP binding"/>
    <property type="evidence" value="ECO:0007669"/>
    <property type="project" value="UniProtKB-KW"/>
</dbReference>
<dbReference type="Gene3D" id="1.20.120.1080">
    <property type="match status" value="1"/>
</dbReference>
<dbReference type="AlphaFoldDB" id="A0A0D3JT02"/>
<dbReference type="CDD" id="cd17990">
    <property type="entry name" value="DEXHc_HrpB"/>
    <property type="match status" value="1"/>
</dbReference>
<dbReference type="Pfam" id="PF00271">
    <property type="entry name" value="Helicase_C"/>
    <property type="match status" value="1"/>
</dbReference>
<dbReference type="PIRSF" id="PIRSF005496">
    <property type="entry name" value="ATP_hel_hrpB"/>
    <property type="match status" value="1"/>
</dbReference>
<dbReference type="SMART" id="SM00487">
    <property type="entry name" value="DEXDc"/>
    <property type="match status" value="1"/>
</dbReference>
<dbReference type="InterPro" id="IPR027417">
    <property type="entry name" value="P-loop_NTPase"/>
</dbReference>
<evidence type="ECO:0000313" key="9">
    <source>
        <dbReference type="Proteomes" id="UP000013827"/>
    </source>
</evidence>
<dbReference type="InterPro" id="IPR014001">
    <property type="entry name" value="Helicase_ATP-bd"/>
</dbReference>
<accession>A0A0D3JT02</accession>
<dbReference type="HOGENOM" id="CLU_001832_5_6_1"/>
<protein>
    <recommendedName>
        <fullName evidence="10">ATP-dependent helicase HrpB</fullName>
    </recommendedName>
</protein>
<keyword evidence="1" id="KW-0547">Nucleotide-binding</keyword>
<dbReference type="SUPFAM" id="SSF52540">
    <property type="entry name" value="P-loop containing nucleoside triphosphate hydrolases"/>
    <property type="match status" value="1"/>
</dbReference>
<reference evidence="9" key="1">
    <citation type="journal article" date="2013" name="Nature">
        <title>Pan genome of the phytoplankton Emiliania underpins its global distribution.</title>
        <authorList>
            <person name="Read B.A."/>
            <person name="Kegel J."/>
            <person name="Klute M.J."/>
            <person name="Kuo A."/>
            <person name="Lefebvre S.C."/>
            <person name="Maumus F."/>
            <person name="Mayer C."/>
            <person name="Miller J."/>
            <person name="Monier A."/>
            <person name="Salamov A."/>
            <person name="Young J."/>
            <person name="Aguilar M."/>
            <person name="Claverie J.M."/>
            <person name="Frickenhaus S."/>
            <person name="Gonzalez K."/>
            <person name="Herman E.K."/>
            <person name="Lin Y.C."/>
            <person name="Napier J."/>
            <person name="Ogata H."/>
            <person name="Sarno A.F."/>
            <person name="Shmutz J."/>
            <person name="Schroeder D."/>
            <person name="de Vargas C."/>
            <person name="Verret F."/>
            <person name="von Dassow P."/>
            <person name="Valentin K."/>
            <person name="Van de Peer Y."/>
            <person name="Wheeler G."/>
            <person name="Dacks J.B."/>
            <person name="Delwiche C.F."/>
            <person name="Dyhrman S.T."/>
            <person name="Glockner G."/>
            <person name="John U."/>
            <person name="Richards T."/>
            <person name="Worden A.Z."/>
            <person name="Zhang X."/>
            <person name="Grigoriev I.V."/>
            <person name="Allen A.E."/>
            <person name="Bidle K."/>
            <person name="Borodovsky M."/>
            <person name="Bowler C."/>
            <person name="Brownlee C."/>
            <person name="Cock J.M."/>
            <person name="Elias M."/>
            <person name="Gladyshev V.N."/>
            <person name="Groth M."/>
            <person name="Guda C."/>
            <person name="Hadaegh A."/>
            <person name="Iglesias-Rodriguez M.D."/>
            <person name="Jenkins J."/>
            <person name="Jones B.M."/>
            <person name="Lawson T."/>
            <person name="Leese F."/>
            <person name="Lindquist E."/>
            <person name="Lobanov A."/>
            <person name="Lomsadze A."/>
            <person name="Malik S.B."/>
            <person name="Marsh M.E."/>
            <person name="Mackinder L."/>
            <person name="Mock T."/>
            <person name="Mueller-Roeber B."/>
            <person name="Pagarete A."/>
            <person name="Parker M."/>
            <person name="Probert I."/>
            <person name="Quesneville H."/>
            <person name="Raines C."/>
            <person name="Rensing S.A."/>
            <person name="Riano-Pachon D.M."/>
            <person name="Richier S."/>
            <person name="Rokitta S."/>
            <person name="Shiraiwa Y."/>
            <person name="Soanes D.M."/>
            <person name="van der Giezen M."/>
            <person name="Wahlund T.M."/>
            <person name="Williams B."/>
            <person name="Wilson W."/>
            <person name="Wolfe G."/>
            <person name="Wurch L.L."/>
        </authorList>
    </citation>
    <scope>NUCLEOTIDE SEQUENCE</scope>
</reference>
<dbReference type="Gene3D" id="3.40.50.300">
    <property type="entry name" value="P-loop containing nucleotide triphosphate hydrolases"/>
    <property type="match status" value="2"/>
</dbReference>
<dbReference type="PROSITE" id="PS51194">
    <property type="entry name" value="HELICASE_CTER"/>
    <property type="match status" value="1"/>
</dbReference>
<dbReference type="PANTHER" id="PTHR43519:SF1">
    <property type="entry name" value="ATP-DEPENDENT RNA HELICASE HRPB"/>
    <property type="match status" value="1"/>
</dbReference>
<dbReference type="GeneID" id="17272182"/>
<dbReference type="GO" id="GO:0004386">
    <property type="term" value="F:helicase activity"/>
    <property type="evidence" value="ECO:0007669"/>
    <property type="project" value="UniProtKB-KW"/>
</dbReference>
<feature type="compositionally biased region" description="Basic residues" evidence="5">
    <location>
        <begin position="834"/>
        <end position="853"/>
    </location>
</feature>
<dbReference type="PaxDb" id="2903-EOD26637"/>
<feature type="domain" description="Helicase ATP-binding" evidence="6">
    <location>
        <begin position="20"/>
        <end position="184"/>
    </location>
</feature>
<sequence>MRAHDFASGLPIASLLPDVVTSLRSEPNLVLEAPPGAGKSTAVPLALLRDGDFADGIIMVLEPRRVAARAAAARMASLLGQPLGGEVGYRVRHESKTSRETRVLVVTEGVLVNKLQADPTLEGVACVIFDEFHERSVDADLALALCREAQAELRPELRLVVMSATLGEALGPAVAATLGGCPTLTSDGRCFPVERRHLSGSRPLALAAAGHPREVEEAVAEAVLSALAESAQGDLLVFLPGEREIRGEQRAAVAPDPEGRRRVVLSTNLAESSLTIEGVRLVIDSGLRRAAAYDAAVGMSALVTRPISAAAAEQRAGRAGRVAPGTAYRLWSEQEHLRLAPQTEPEIAQADLAPLLLQLGAWGAGVSDEAAAALPWVTPPPAASLERARTLLSGLGALGGGAAALTPHGTALARLPAHPRLAHVLLRAAAAASGDAGGAALEVASAAVAVAEPGPQAATGAWRRAKRNALDLAAQAGRVGRTVGVGGGGEQGGSSGLAVAFAAEAARRSTPTLEAQVETVGALLSGGYFDRIAQRQPGKENTFSLSNGRGASFAAAAEPLASAEYLVCVSLDGGDKRSARIHLAAPLSLSELRAALGGSAIRWSDDIFVAPSDGSVRARRVERLGALILSQEPLPTPPPELARPLLLSLLRERGLRRALFGGEGGVTHPALELIARVRLLRALDPEGGWPVWDEAGLMAGAEDHAGWLVPALATATSLKQLAAADLPVENGGASTARGAVWGFGAAKLLLLHLLTPAGRAAAITADLPSFWAGPYAQVRAELRDKYKRHPWPDDPANAEPTRLSNRALAKQAASGGGRASTGESGAGSGEGGAKRRKQGGGKAKTAPKPKKAGKLPGGKRGPFKRR</sequence>
<dbReference type="InterPro" id="IPR001650">
    <property type="entry name" value="Helicase_C-like"/>
</dbReference>
<dbReference type="PROSITE" id="PS51192">
    <property type="entry name" value="HELICASE_ATP_BIND_1"/>
    <property type="match status" value="1"/>
</dbReference>
<feature type="domain" description="Helicase C-terminal" evidence="7">
    <location>
        <begin position="192"/>
        <end position="363"/>
    </location>
</feature>
<evidence type="ECO:0008006" key="10">
    <source>
        <dbReference type="Google" id="ProtNLM"/>
    </source>
</evidence>
<dbReference type="Proteomes" id="UP000013827">
    <property type="component" value="Unassembled WGS sequence"/>
</dbReference>
<dbReference type="FunFam" id="3.40.50.300:FF:002125">
    <property type="entry name" value="ATP-dependent helicase HrpB"/>
    <property type="match status" value="1"/>
</dbReference>
<dbReference type="SMART" id="SM00490">
    <property type="entry name" value="HELICc"/>
    <property type="match status" value="1"/>
</dbReference>
<evidence type="ECO:0000256" key="1">
    <source>
        <dbReference type="ARBA" id="ARBA00022741"/>
    </source>
</evidence>
<dbReference type="Pfam" id="PF08482">
    <property type="entry name" value="HrpB_C"/>
    <property type="match status" value="1"/>
</dbReference>
<keyword evidence="9" id="KW-1185">Reference proteome</keyword>
<organism evidence="8 9">
    <name type="scientific">Emiliania huxleyi (strain CCMP1516)</name>
    <dbReference type="NCBI Taxonomy" id="280463"/>
    <lineage>
        <taxon>Eukaryota</taxon>
        <taxon>Haptista</taxon>
        <taxon>Haptophyta</taxon>
        <taxon>Prymnesiophyceae</taxon>
        <taxon>Isochrysidales</taxon>
        <taxon>Noelaerhabdaceae</taxon>
        <taxon>Emiliania</taxon>
    </lineage>
</organism>
<dbReference type="eggNOG" id="KOG0923">
    <property type="taxonomic scope" value="Eukaryota"/>
</dbReference>
<dbReference type="SMART" id="SM00847">
    <property type="entry name" value="HA2"/>
    <property type="match status" value="1"/>
</dbReference>
<keyword evidence="2" id="KW-0378">Hydrolase</keyword>
<evidence type="ECO:0000313" key="8">
    <source>
        <dbReference type="EnsemblProtists" id="EOD26637"/>
    </source>
</evidence>
<keyword evidence="4" id="KW-0067">ATP-binding</keyword>
<evidence type="ECO:0000256" key="3">
    <source>
        <dbReference type="ARBA" id="ARBA00022806"/>
    </source>
</evidence>
<dbReference type="InterPro" id="IPR013689">
    <property type="entry name" value="RNA_helicase_ATP-dep_HrpB_C"/>
</dbReference>
<dbReference type="RefSeq" id="XP_005779066.1">
    <property type="nucleotide sequence ID" value="XM_005779009.1"/>
</dbReference>
<evidence type="ECO:0000259" key="6">
    <source>
        <dbReference type="PROSITE" id="PS51192"/>
    </source>
</evidence>
<feature type="region of interest" description="Disordered" evidence="5">
    <location>
        <begin position="787"/>
        <end position="866"/>
    </location>
</feature>
<evidence type="ECO:0000256" key="2">
    <source>
        <dbReference type="ARBA" id="ARBA00022801"/>
    </source>
</evidence>
<dbReference type="InterPro" id="IPR049614">
    <property type="entry name" value="HrpB_DEXH"/>
</dbReference>
<dbReference type="STRING" id="2903.R1CVC2"/>
<dbReference type="InterPro" id="IPR007502">
    <property type="entry name" value="Helicase-assoc_dom"/>
</dbReference>
<evidence type="ECO:0000259" key="7">
    <source>
        <dbReference type="PROSITE" id="PS51194"/>
    </source>
</evidence>